<dbReference type="InterPro" id="IPR000182">
    <property type="entry name" value="GNAT_dom"/>
</dbReference>
<evidence type="ECO:0000259" key="3">
    <source>
        <dbReference type="PROSITE" id="PS51186"/>
    </source>
</evidence>
<organism evidence="4 5">
    <name type="scientific">Bacillus pseudomycoides</name>
    <dbReference type="NCBI Taxonomy" id="64104"/>
    <lineage>
        <taxon>Bacteria</taxon>
        <taxon>Bacillati</taxon>
        <taxon>Bacillota</taxon>
        <taxon>Bacilli</taxon>
        <taxon>Bacillales</taxon>
        <taxon>Bacillaceae</taxon>
        <taxon>Bacillus</taxon>
        <taxon>Bacillus cereus group</taxon>
    </lineage>
</organism>
<dbReference type="AlphaFoldDB" id="A0AA91VE49"/>
<proteinExistence type="predicted"/>
<dbReference type="Pfam" id="PF00583">
    <property type="entry name" value="Acetyltransf_1"/>
    <property type="match status" value="1"/>
</dbReference>
<sequence length="282" mass="32438">MIQYKKCSEVNIDLVYEAFRDGFSDYIIKMEVSKEDFIERFFGPEGNKLEHSHVALDENKPVGVILGGIKDYESIKTMRCGTLAVHPDFRGTGVSNKLFELHKAEAIKNGCQQLFLEVIVGNDRAIQFYNKLGYEKIYDLSYYNLKGFSKLRSKSMENIEIKQIKFHEFQIGVQKWLNFHINWQNDLDYMKKTENVYYGAYINNDLKGCICVNKTGKISFLFVDKECRGIGMATSLLQIVSKELQLASLSIGFPNNGLLEGFVKKCGFEKSSLTQYEMYFAL</sequence>
<dbReference type="InterPro" id="IPR016181">
    <property type="entry name" value="Acyl_CoA_acyltransferase"/>
</dbReference>
<dbReference type="PANTHER" id="PTHR43420">
    <property type="entry name" value="ACETYLTRANSFERASE"/>
    <property type="match status" value="1"/>
</dbReference>
<evidence type="ECO:0000256" key="1">
    <source>
        <dbReference type="ARBA" id="ARBA00022679"/>
    </source>
</evidence>
<dbReference type="PANTHER" id="PTHR43420:SF44">
    <property type="entry name" value="ACETYLTRANSFERASE YPEA"/>
    <property type="match status" value="1"/>
</dbReference>
<dbReference type="InterPro" id="IPR050680">
    <property type="entry name" value="YpeA/RimI_acetyltransf"/>
</dbReference>
<dbReference type="Proteomes" id="UP000221020">
    <property type="component" value="Unassembled WGS sequence"/>
</dbReference>
<accession>A0AA91VE49</accession>
<keyword evidence="1" id="KW-0808">Transferase</keyword>
<gene>
    <name evidence="4" type="ORF">CON65_11805</name>
</gene>
<protein>
    <submittedName>
        <fullName evidence="4">GNAT family N-acetyltransferase</fullName>
    </submittedName>
</protein>
<evidence type="ECO:0000313" key="4">
    <source>
        <dbReference type="EMBL" id="PED82445.1"/>
    </source>
</evidence>
<dbReference type="Pfam" id="PF13673">
    <property type="entry name" value="Acetyltransf_10"/>
    <property type="match status" value="1"/>
</dbReference>
<feature type="domain" description="N-acetyltransferase" evidence="3">
    <location>
        <begin position="159"/>
        <end position="282"/>
    </location>
</feature>
<reference evidence="4 5" key="1">
    <citation type="submission" date="2017-09" db="EMBL/GenBank/DDBJ databases">
        <title>Large-scale bioinformatics analysis of Bacillus genomes uncovers conserved roles of natural products in bacterial physiology.</title>
        <authorList>
            <consortium name="Agbiome Team Llc"/>
            <person name="Bleich R.M."/>
            <person name="Grubbs K.J."/>
            <person name="Santa Maria K.C."/>
            <person name="Allen S.E."/>
            <person name="Farag S."/>
            <person name="Shank E.A."/>
            <person name="Bowers A."/>
        </authorList>
    </citation>
    <scope>NUCLEOTIDE SEQUENCE [LARGE SCALE GENOMIC DNA]</scope>
    <source>
        <strain evidence="4 5">AFS092012</strain>
    </source>
</reference>
<dbReference type="CDD" id="cd04301">
    <property type="entry name" value="NAT_SF"/>
    <property type="match status" value="1"/>
</dbReference>
<dbReference type="PROSITE" id="PS51186">
    <property type="entry name" value="GNAT"/>
    <property type="match status" value="2"/>
</dbReference>
<dbReference type="RefSeq" id="WP_097897929.1">
    <property type="nucleotide sequence ID" value="NZ_NVOR01000034.1"/>
</dbReference>
<evidence type="ECO:0000313" key="5">
    <source>
        <dbReference type="Proteomes" id="UP000221020"/>
    </source>
</evidence>
<dbReference type="GO" id="GO:0016747">
    <property type="term" value="F:acyltransferase activity, transferring groups other than amino-acyl groups"/>
    <property type="evidence" value="ECO:0007669"/>
    <property type="project" value="InterPro"/>
</dbReference>
<keyword evidence="2" id="KW-0012">Acyltransferase</keyword>
<evidence type="ECO:0000256" key="2">
    <source>
        <dbReference type="ARBA" id="ARBA00023315"/>
    </source>
</evidence>
<dbReference type="SUPFAM" id="SSF55729">
    <property type="entry name" value="Acyl-CoA N-acyltransferases (Nat)"/>
    <property type="match status" value="2"/>
</dbReference>
<name>A0AA91VE49_9BACI</name>
<comment type="caution">
    <text evidence="4">The sequence shown here is derived from an EMBL/GenBank/DDBJ whole genome shotgun (WGS) entry which is preliminary data.</text>
</comment>
<feature type="domain" description="N-acetyltransferase" evidence="3">
    <location>
        <begin position="2"/>
        <end position="157"/>
    </location>
</feature>
<dbReference type="Gene3D" id="3.40.630.30">
    <property type="match status" value="2"/>
</dbReference>
<dbReference type="EMBL" id="NVOR01000034">
    <property type="protein sequence ID" value="PED82445.1"/>
    <property type="molecule type" value="Genomic_DNA"/>
</dbReference>